<accession>A0A8K0QWB6</accession>
<dbReference type="PANTHER" id="PTHR11035">
    <property type="entry name" value="VERY-LONG-CHAIN (3R)-3-HYDROXYACYL-COA DEHYDRATASE"/>
    <property type="match status" value="1"/>
</dbReference>
<keyword evidence="7 13" id="KW-0276">Fatty acid metabolism</keyword>
<evidence type="ECO:0000313" key="14">
    <source>
        <dbReference type="EMBL" id="KAH7076223.1"/>
    </source>
</evidence>
<sequence>MTTTKTSSLRLSYLTAYNALFCILWTSILYTTLTNLPNGKPALFAATSSRARWIQTATLIEIIHAATGLVKSPVSTTALQVTTRTIQVWMIWFSFPASTASSHAYAALVLAWSLADAIRYAYLTLNLHARSPGWLVWLRYTMFYPLYPIGITSEWWLLYRAIEPAGQAWWGLKPIFWACLAAYVPGSYTMYTHMIKQRRKTLGGGKKAV</sequence>
<comment type="pathway">
    <text evidence="2 13">Lipid metabolism; fatty acid biosynthesis.</text>
</comment>
<feature type="transmembrane region" description="Helical" evidence="13">
    <location>
        <begin position="103"/>
        <end position="122"/>
    </location>
</feature>
<evidence type="ECO:0000256" key="6">
    <source>
        <dbReference type="ARBA" id="ARBA00022692"/>
    </source>
</evidence>
<evidence type="ECO:0000256" key="8">
    <source>
        <dbReference type="ARBA" id="ARBA00022989"/>
    </source>
</evidence>
<dbReference type="EC" id="4.2.1.134" evidence="4 13"/>
<evidence type="ECO:0000313" key="15">
    <source>
        <dbReference type="Proteomes" id="UP000813461"/>
    </source>
</evidence>
<feature type="transmembrane region" description="Helical" evidence="13">
    <location>
        <begin position="12"/>
        <end position="33"/>
    </location>
</feature>
<dbReference type="PANTHER" id="PTHR11035:SF24">
    <property type="entry name" value="VERY-LONG-CHAIN (3R)-3-HYDROXYACYL-COA DEHYDRATASE"/>
    <property type="match status" value="1"/>
</dbReference>
<evidence type="ECO:0000256" key="10">
    <source>
        <dbReference type="ARBA" id="ARBA00023136"/>
    </source>
</evidence>
<evidence type="ECO:0000256" key="11">
    <source>
        <dbReference type="ARBA" id="ARBA00023160"/>
    </source>
</evidence>
<feature type="transmembrane region" description="Helical" evidence="13">
    <location>
        <begin position="143"/>
        <end position="162"/>
    </location>
</feature>
<keyword evidence="5 13" id="KW-0444">Lipid biosynthesis</keyword>
<reference evidence="14" key="1">
    <citation type="journal article" date="2021" name="Nat. Commun.">
        <title>Genetic determinants of endophytism in the Arabidopsis root mycobiome.</title>
        <authorList>
            <person name="Mesny F."/>
            <person name="Miyauchi S."/>
            <person name="Thiergart T."/>
            <person name="Pickel B."/>
            <person name="Atanasova L."/>
            <person name="Karlsson M."/>
            <person name="Huettel B."/>
            <person name="Barry K.W."/>
            <person name="Haridas S."/>
            <person name="Chen C."/>
            <person name="Bauer D."/>
            <person name="Andreopoulos W."/>
            <person name="Pangilinan J."/>
            <person name="LaButti K."/>
            <person name="Riley R."/>
            <person name="Lipzen A."/>
            <person name="Clum A."/>
            <person name="Drula E."/>
            <person name="Henrissat B."/>
            <person name="Kohler A."/>
            <person name="Grigoriev I.V."/>
            <person name="Martin F.M."/>
            <person name="Hacquard S."/>
        </authorList>
    </citation>
    <scope>NUCLEOTIDE SEQUENCE</scope>
    <source>
        <strain evidence="14">MPI-SDFR-AT-0120</strain>
    </source>
</reference>
<organism evidence="14 15">
    <name type="scientific">Paraphoma chrysanthemicola</name>
    <dbReference type="NCBI Taxonomy" id="798071"/>
    <lineage>
        <taxon>Eukaryota</taxon>
        <taxon>Fungi</taxon>
        <taxon>Dikarya</taxon>
        <taxon>Ascomycota</taxon>
        <taxon>Pezizomycotina</taxon>
        <taxon>Dothideomycetes</taxon>
        <taxon>Pleosporomycetidae</taxon>
        <taxon>Pleosporales</taxon>
        <taxon>Pleosporineae</taxon>
        <taxon>Phaeosphaeriaceae</taxon>
        <taxon>Paraphoma</taxon>
    </lineage>
</organism>
<dbReference type="OrthoDB" id="46988at2759"/>
<evidence type="ECO:0000256" key="13">
    <source>
        <dbReference type="RuleBase" id="RU363109"/>
    </source>
</evidence>
<comment type="catalytic activity">
    <reaction evidence="13">
        <text>a very-long-chain (3R)-3-hydroxyacyl-CoA = a very-long-chain (2E)-enoyl-CoA + H2O</text>
        <dbReference type="Rhea" id="RHEA:45812"/>
        <dbReference type="ChEBI" id="CHEBI:15377"/>
        <dbReference type="ChEBI" id="CHEBI:83728"/>
        <dbReference type="ChEBI" id="CHEBI:85440"/>
        <dbReference type="EC" id="4.2.1.134"/>
    </reaction>
</comment>
<keyword evidence="13" id="KW-0256">Endoplasmic reticulum</keyword>
<name>A0A8K0QWB6_9PLEO</name>
<evidence type="ECO:0000256" key="1">
    <source>
        <dbReference type="ARBA" id="ARBA00004141"/>
    </source>
</evidence>
<gene>
    <name evidence="14" type="ORF">FB567DRAFT_535737</name>
</gene>
<evidence type="ECO:0000256" key="7">
    <source>
        <dbReference type="ARBA" id="ARBA00022832"/>
    </source>
</evidence>
<dbReference type="EMBL" id="JAGMVJ010000019">
    <property type="protein sequence ID" value="KAH7076223.1"/>
    <property type="molecule type" value="Genomic_DNA"/>
</dbReference>
<dbReference type="GO" id="GO:0005789">
    <property type="term" value="C:endoplasmic reticulum membrane"/>
    <property type="evidence" value="ECO:0007669"/>
    <property type="project" value="UniProtKB-SubCell"/>
</dbReference>
<evidence type="ECO:0000256" key="9">
    <source>
        <dbReference type="ARBA" id="ARBA00023098"/>
    </source>
</evidence>
<keyword evidence="12 13" id="KW-0456">Lyase</keyword>
<comment type="caution">
    <text evidence="13">Lacks conserved residue(s) required for the propagation of feature annotation.</text>
</comment>
<dbReference type="AlphaFoldDB" id="A0A8K0QWB6"/>
<feature type="transmembrane region" description="Helical" evidence="13">
    <location>
        <begin position="174"/>
        <end position="191"/>
    </location>
</feature>
<comment type="caution">
    <text evidence="14">The sequence shown here is derived from an EMBL/GenBank/DDBJ whole genome shotgun (WGS) entry which is preliminary data.</text>
</comment>
<dbReference type="UniPathway" id="UPA00094"/>
<keyword evidence="11 13" id="KW-0275">Fatty acid biosynthesis</keyword>
<evidence type="ECO:0000256" key="2">
    <source>
        <dbReference type="ARBA" id="ARBA00005194"/>
    </source>
</evidence>
<dbReference type="Proteomes" id="UP000813461">
    <property type="component" value="Unassembled WGS sequence"/>
</dbReference>
<keyword evidence="6 13" id="KW-0812">Transmembrane</keyword>
<evidence type="ECO:0000256" key="3">
    <source>
        <dbReference type="ARBA" id="ARBA00007811"/>
    </source>
</evidence>
<comment type="function">
    <text evidence="13">Catalyzes the third of the four reactions of the long-chain fatty acids elongation cycle. This endoplasmic reticulum-bound enzymatic process, allows the addition of two carbons to the chain of long- and very long-chain fatty acids/VLCFAs per cycle. This enzyme catalyzes the dehydration of the 3-hydroxyacyl-CoA intermediate into trans-2,3-enoyl-CoA, within each cycle of fatty acid elongation. Thereby, it participates to the production of VLCFAs of different chain lengths that are involved in multiple biological processes as precursors of membrane lipids and lipid mediators.</text>
</comment>
<dbReference type="GO" id="GO:0030497">
    <property type="term" value="P:fatty acid elongation"/>
    <property type="evidence" value="ECO:0007669"/>
    <property type="project" value="TreeGrafter"/>
</dbReference>
<keyword evidence="8 13" id="KW-1133">Transmembrane helix</keyword>
<dbReference type="GO" id="GO:0042761">
    <property type="term" value="P:very long-chain fatty acid biosynthetic process"/>
    <property type="evidence" value="ECO:0007669"/>
    <property type="project" value="TreeGrafter"/>
</dbReference>
<evidence type="ECO:0000256" key="5">
    <source>
        <dbReference type="ARBA" id="ARBA00022516"/>
    </source>
</evidence>
<dbReference type="GO" id="GO:0030148">
    <property type="term" value="P:sphingolipid biosynthetic process"/>
    <property type="evidence" value="ECO:0007669"/>
    <property type="project" value="TreeGrafter"/>
</dbReference>
<dbReference type="InterPro" id="IPR007482">
    <property type="entry name" value="Tyr_Pase-like_PTPLA"/>
</dbReference>
<evidence type="ECO:0000256" key="4">
    <source>
        <dbReference type="ARBA" id="ARBA00013122"/>
    </source>
</evidence>
<dbReference type="Pfam" id="PF04387">
    <property type="entry name" value="PTPLA"/>
    <property type="match status" value="1"/>
</dbReference>
<keyword evidence="9 13" id="KW-0443">Lipid metabolism</keyword>
<protein>
    <recommendedName>
        <fullName evidence="4 13">Very-long-chain (3R)-3-hydroxyacyl-CoA dehydratase</fullName>
        <ecNumber evidence="4 13">4.2.1.134</ecNumber>
    </recommendedName>
</protein>
<proteinExistence type="inferred from homology"/>
<comment type="similarity">
    <text evidence="3 13">Belongs to the very long-chain fatty acids dehydratase HACD family.</text>
</comment>
<keyword evidence="10 13" id="KW-0472">Membrane</keyword>
<comment type="subcellular location">
    <subcellularLocation>
        <location evidence="13">Endoplasmic reticulum membrane</location>
        <topology evidence="13">Multi-pass membrane protein</topology>
    </subcellularLocation>
    <subcellularLocation>
        <location evidence="1">Membrane</location>
        <topology evidence="1">Multi-pass membrane protein</topology>
    </subcellularLocation>
</comment>
<keyword evidence="15" id="KW-1185">Reference proteome</keyword>
<evidence type="ECO:0000256" key="12">
    <source>
        <dbReference type="ARBA" id="ARBA00023239"/>
    </source>
</evidence>
<dbReference type="GO" id="GO:0102158">
    <property type="term" value="F:very-long-chain (3R)-3-hydroxyacyl-CoA dehydratase activity"/>
    <property type="evidence" value="ECO:0007669"/>
    <property type="project" value="UniProtKB-EC"/>
</dbReference>